<dbReference type="PANTHER" id="PTHR21725:SF1">
    <property type="entry name" value="E3 UBIQUITIN-PROTEIN LIGASE UBR4"/>
    <property type="match status" value="1"/>
</dbReference>
<comment type="caution">
    <text evidence="3">The sequence shown here is derived from an EMBL/GenBank/DDBJ whole genome shotgun (WGS) entry which is preliminary data.</text>
</comment>
<evidence type="ECO:0000313" key="3">
    <source>
        <dbReference type="EMBL" id="KAK8779264.1"/>
    </source>
</evidence>
<dbReference type="AlphaFoldDB" id="A0AAQ4EWI2"/>
<evidence type="ECO:0000313" key="4">
    <source>
        <dbReference type="Proteomes" id="UP001321473"/>
    </source>
</evidence>
<keyword evidence="4" id="KW-1185">Reference proteome</keyword>
<dbReference type="PANTHER" id="PTHR21725">
    <property type="entry name" value="E3 UBIQUITIN-PROTEIN LIGASE UBR4"/>
    <property type="match status" value="1"/>
</dbReference>
<dbReference type="Pfam" id="PF19423">
    <property type="entry name" value="E3_UBR4_N"/>
    <property type="match status" value="1"/>
</dbReference>
<feature type="region of interest" description="Disordered" evidence="1">
    <location>
        <begin position="737"/>
        <end position="773"/>
    </location>
</feature>
<dbReference type="EMBL" id="JARKHS020009976">
    <property type="protein sequence ID" value="KAK8779264.1"/>
    <property type="molecule type" value="Genomic_DNA"/>
</dbReference>
<evidence type="ECO:0000259" key="2">
    <source>
        <dbReference type="Pfam" id="PF19423"/>
    </source>
</evidence>
<gene>
    <name evidence="3" type="ORF">V5799_019395</name>
</gene>
<name>A0AAQ4EWI2_AMBAM</name>
<proteinExistence type="predicted"/>
<dbReference type="Proteomes" id="UP001321473">
    <property type="component" value="Unassembled WGS sequence"/>
</dbReference>
<organism evidence="3 4">
    <name type="scientific">Amblyomma americanum</name>
    <name type="common">Lone star tick</name>
    <dbReference type="NCBI Taxonomy" id="6943"/>
    <lineage>
        <taxon>Eukaryota</taxon>
        <taxon>Metazoa</taxon>
        <taxon>Ecdysozoa</taxon>
        <taxon>Arthropoda</taxon>
        <taxon>Chelicerata</taxon>
        <taxon>Arachnida</taxon>
        <taxon>Acari</taxon>
        <taxon>Parasitiformes</taxon>
        <taxon>Ixodida</taxon>
        <taxon>Ixodoidea</taxon>
        <taxon>Ixodidae</taxon>
        <taxon>Amblyomminae</taxon>
        <taxon>Amblyomma</taxon>
    </lineage>
</organism>
<reference evidence="3 4" key="1">
    <citation type="journal article" date="2023" name="Arcadia Sci">
        <title>De novo assembly of a long-read Amblyomma americanum tick genome.</title>
        <authorList>
            <person name="Chou S."/>
            <person name="Poskanzer K.E."/>
            <person name="Rollins M."/>
            <person name="Thuy-Boun P.S."/>
        </authorList>
    </citation>
    <scope>NUCLEOTIDE SEQUENCE [LARGE SCALE GENOMIC DNA]</scope>
    <source>
        <strain evidence="3">F_SG_1</strain>
        <tissue evidence="3">Salivary glands</tissue>
    </source>
</reference>
<feature type="compositionally biased region" description="Acidic residues" evidence="1">
    <location>
        <begin position="754"/>
        <end position="773"/>
    </location>
</feature>
<accession>A0AAQ4EWI2</accession>
<feature type="compositionally biased region" description="Polar residues" evidence="1">
    <location>
        <begin position="743"/>
        <end position="753"/>
    </location>
</feature>
<evidence type="ECO:0000256" key="1">
    <source>
        <dbReference type="SAM" id="MobiDB-lite"/>
    </source>
</evidence>
<feature type="domain" description="E3 ubiquitin-protein ligase UBR4 N-terminal" evidence="2">
    <location>
        <begin position="241"/>
        <end position="1075"/>
    </location>
</feature>
<dbReference type="InterPro" id="IPR045841">
    <property type="entry name" value="E3_UBR4_N"/>
</dbReference>
<sequence>MWNSLLNHVCNKHNGHEGPYQKCIHGPLEKRQWMKRNSKAFQELQKIVSSPLLLRDIHQLSPDVQTFSLESFHSLLIQFAPKANAFSEEGMQARTQLAVMHYNENSTKVQVETADGEHRWKVKTSKARKGHFTVCPVKEETTYTFCNIETGAQCGQLSAGATRLAGASEHLESGLRSSHTGSRVSRVNMASASSGPDWFSNAVTILTSNLTSLNKSDLQIIIKSVIQSESVLLAEEEDCREFREAFVALSAHFINASATSLSRSQIVTAAQACSILLKVLLKCLKAHNANSLLQQNLIMVLIGGLCISNAGTPIKSELSTLSSALKSAQLPSSLASKPDGAVERRRDDTRELRHLWLNPSTCILEQLSTPVLDNAMGPKSDVSADLDKDLDLSASHIIDPGMEAKNFLLAKNVASLQRERAGDILLDVCLALPSVVQYSQGLEDVLLSCGTMALDCQTSNMVLTGSKALFADILLVCKCLGLPVLEPLGEARLKRLVRLALGCGHMAVAVTQAVCVLGVSSTGGGSQPASGATKGVPCWDDEGHMALAAHVVEACLDIYNVIASTMRSSSRAGGHVLQNLHVLTSWLLLRGLQAILGLNTFLDRAACKEGAGTKGNRGGLDQTPTRTRDQSAGLKQNLLRIQQGFGVLPVALANQVLSLLTSIFGELRLEAGAALEEADRGAGPAEERIVIFLDNINTPFSAWKCVRVLMQLNLPALLFDLVSVSYRKAGMLRRIQKHPTDGDNFSTSDSNTFYEEDFSTSDDSSADEDDDSEPILGHWYEQTIAPREHSPGPGALQPKGAPETEVPENRGVRCSLADGRPLIPDKEEPHGYIQLSSKVINFLNAYLVNFEPVQGYLKSGIGTPQMVILAGIIKDLDRETCKSSIGLLFGASLGQMYEEFSKALARFIHNILATGLLDDVYQDGLLTHLNINPWTQKEWPLQIYWRTLSVLAQVLLLRLQKDKDDLRSENDTACILIFRLVLNTMQKAILSSHVDDNEDLNVEHTQLLLFLFHNLQLMQKKVVLLSVAKTIINVAPVSQSPLKDVQIIYIARLLHIFEYLIKNLYDAPAALVDQCMLQ</sequence>
<dbReference type="InterPro" id="IPR045189">
    <property type="entry name" value="UBR4-like"/>
</dbReference>
<protein>
    <recommendedName>
        <fullName evidence="2">E3 ubiquitin-protein ligase UBR4 N-terminal domain-containing protein</fullName>
    </recommendedName>
</protein>
<feature type="region of interest" description="Disordered" evidence="1">
    <location>
        <begin position="787"/>
        <end position="809"/>
    </location>
</feature>